<dbReference type="Pfam" id="PF05929">
    <property type="entry name" value="Phage_GPO"/>
    <property type="match status" value="1"/>
</dbReference>
<dbReference type="Proteomes" id="UP000325788">
    <property type="component" value="Unassembled WGS sequence"/>
</dbReference>
<proteinExistence type="predicted"/>
<reference evidence="2 3" key="1">
    <citation type="submission" date="2019-09" db="EMBL/GenBank/DDBJ databases">
        <title>Draft genome sequence of Acinetobacter tandoii W4-4-4 isolated from environmental water sample.</title>
        <authorList>
            <person name="Wee S.K."/>
            <person name="Yan B."/>
            <person name="Mustaffa S.B."/>
            <person name="Yap E.P.H."/>
        </authorList>
    </citation>
    <scope>NUCLEOTIDE SEQUENCE [LARGE SCALE GENOMIC DNA]</scope>
    <source>
        <strain evidence="2 3">W4-4-4</strain>
    </source>
</reference>
<dbReference type="EMBL" id="VXLD01000001">
    <property type="protein sequence ID" value="KAB1859943.1"/>
    <property type="molecule type" value="Genomic_DNA"/>
</dbReference>
<dbReference type="InterPro" id="IPR009228">
    <property type="entry name" value="Capsid_scaffold_GpO"/>
</dbReference>
<evidence type="ECO:0000313" key="3">
    <source>
        <dbReference type="Proteomes" id="UP000325788"/>
    </source>
</evidence>
<protein>
    <submittedName>
        <fullName evidence="2">GPO family capsid scaffolding protein</fullName>
    </submittedName>
</protein>
<dbReference type="RefSeq" id="WP_131321777.1">
    <property type="nucleotide sequence ID" value="NZ_VXLD01000001.1"/>
</dbReference>
<feature type="compositionally biased region" description="Polar residues" evidence="1">
    <location>
        <begin position="262"/>
        <end position="273"/>
    </location>
</feature>
<organism evidence="2 3">
    <name type="scientific">Acinetobacter tandoii</name>
    <dbReference type="NCBI Taxonomy" id="202954"/>
    <lineage>
        <taxon>Bacteria</taxon>
        <taxon>Pseudomonadati</taxon>
        <taxon>Pseudomonadota</taxon>
        <taxon>Gammaproteobacteria</taxon>
        <taxon>Moraxellales</taxon>
        <taxon>Moraxellaceae</taxon>
        <taxon>Acinetobacter</taxon>
    </lineage>
</organism>
<evidence type="ECO:0000313" key="2">
    <source>
        <dbReference type="EMBL" id="KAB1859943.1"/>
    </source>
</evidence>
<sequence>MTNKSKFFRVAVEGETIDKRVIERSWIEQAAKNYNQSVYGARIWVEHLRGVMPDSSFRAYGDVLAAKAEEVDINGEKKLALFAQIDATADLVEMNKKRQKIFTSIEIDPNFQGKGEAYLVGLAVTDSPASIGTEKLSFSSMVAKFGENAEKNAFSIAEEAQIEFEDDSKGLFAGMVQKFSDLFSPQIEQQGAEAKLNFTEVKKVLEQIAETFGKQSTAFSKMQQELNELQTKYSELEQKHNALSDSFNHQPDPNHHKRPESTGHSGSNAAVVY</sequence>
<comment type="caution">
    <text evidence="2">The sequence shown here is derived from an EMBL/GenBank/DDBJ whole genome shotgun (WGS) entry which is preliminary data.</text>
</comment>
<feature type="region of interest" description="Disordered" evidence="1">
    <location>
        <begin position="244"/>
        <end position="273"/>
    </location>
</feature>
<gene>
    <name evidence="2" type="ORF">F4W09_02130</name>
</gene>
<evidence type="ECO:0000256" key="1">
    <source>
        <dbReference type="SAM" id="MobiDB-lite"/>
    </source>
</evidence>
<name>A0A5N4WW23_9GAMM</name>
<accession>A0A5N4WW23</accession>
<dbReference type="AlphaFoldDB" id="A0A5N4WW23"/>